<gene>
    <name evidence="5" type="ordered locus">Fbal_3435</name>
</gene>
<sequence>MMPEVIMEIPSQHDQALVSVEGLTFYRGQRAIFRDLSLTIPKGKVTAIMGPSGIGKTTLLKLIGAQLTPERGQVMFDGQNLHALSRKGLYQARRRISMLFQSGALFTDMSVFDNVAFPLREHTKLAEPLIRRMVLMKLEAVGLRGAASLMPSELSGGMQRRAALARAIALEPELILYDEPFAGQDPISMGVLVKLIRELGSALNLTSVVVSHDVDEVMSIADQVYVIADGQVIGAGTPETIRQLDTPQLRQFLDGAPDGPVRFHHPAEAYLEELLTR</sequence>
<dbReference type="STRING" id="550540.Fbal_3435"/>
<dbReference type="PROSITE" id="PS00211">
    <property type="entry name" value="ABC_TRANSPORTER_1"/>
    <property type="match status" value="1"/>
</dbReference>
<dbReference type="InterPro" id="IPR003593">
    <property type="entry name" value="AAA+_ATPase"/>
</dbReference>
<feature type="domain" description="ABC transporter" evidence="4">
    <location>
        <begin position="18"/>
        <end position="254"/>
    </location>
</feature>
<dbReference type="eggNOG" id="COG1127">
    <property type="taxonomic scope" value="Bacteria"/>
</dbReference>
<dbReference type="HOGENOM" id="CLU_000604_1_22_6"/>
<dbReference type="InterPro" id="IPR003439">
    <property type="entry name" value="ABC_transporter-like_ATP-bd"/>
</dbReference>
<dbReference type="SMART" id="SM00382">
    <property type="entry name" value="AAA"/>
    <property type="match status" value="1"/>
</dbReference>
<evidence type="ECO:0000313" key="5">
    <source>
        <dbReference type="EMBL" id="ADN77633.1"/>
    </source>
</evidence>
<keyword evidence="3" id="KW-0067">ATP-binding</keyword>
<proteinExistence type="predicted"/>
<evidence type="ECO:0000256" key="3">
    <source>
        <dbReference type="ARBA" id="ARBA00022840"/>
    </source>
</evidence>
<dbReference type="PROSITE" id="PS50893">
    <property type="entry name" value="ABC_TRANSPORTER_2"/>
    <property type="match status" value="1"/>
</dbReference>
<dbReference type="KEGG" id="fbl:Fbal_3435"/>
<protein>
    <submittedName>
        <fullName evidence="5">ABC transporter related protein</fullName>
    </submittedName>
</protein>
<dbReference type="CDD" id="cd03261">
    <property type="entry name" value="ABC_Org_Solvent_Resistant"/>
    <property type="match status" value="1"/>
</dbReference>
<dbReference type="SUPFAM" id="SSF52540">
    <property type="entry name" value="P-loop containing nucleoside triphosphate hydrolases"/>
    <property type="match status" value="1"/>
</dbReference>
<keyword evidence="2" id="KW-0547">Nucleotide-binding</keyword>
<evidence type="ECO:0000259" key="4">
    <source>
        <dbReference type="PROSITE" id="PS50893"/>
    </source>
</evidence>
<keyword evidence="1" id="KW-0813">Transport</keyword>
<dbReference type="InterPro" id="IPR027417">
    <property type="entry name" value="P-loop_NTPase"/>
</dbReference>
<reference evidence="5 6" key="1">
    <citation type="journal article" date="2010" name="Stand. Genomic Sci.">
        <title>Complete genome sequence of Ferrimonas balearica type strain (PAT).</title>
        <authorList>
            <person name="Nolan M."/>
            <person name="Sikorski J."/>
            <person name="Davenport K."/>
            <person name="Lucas S."/>
            <person name="Glavina Del Rio T."/>
            <person name="Tice H."/>
            <person name="Cheng J."/>
            <person name="Goodwin L."/>
            <person name="Pitluck S."/>
            <person name="Liolios K."/>
            <person name="Ivanova N."/>
            <person name="Mavromatis K."/>
            <person name="Ovchinnikova G."/>
            <person name="Pati A."/>
            <person name="Chen A."/>
            <person name="Palaniappan K."/>
            <person name="Land M."/>
            <person name="Hauser L."/>
            <person name="Chang Y."/>
            <person name="Jeffries C."/>
            <person name="Tapia R."/>
            <person name="Brettin T."/>
            <person name="Detter J."/>
            <person name="Han C."/>
            <person name="Yasawong M."/>
            <person name="Rohde M."/>
            <person name="Tindall B."/>
            <person name="Goker M."/>
            <person name="Woyke T."/>
            <person name="Bristow J."/>
            <person name="Eisen J."/>
            <person name="Markowitz V."/>
            <person name="Hugenholtz P."/>
            <person name="Kyrpides N."/>
            <person name="Klenk H."/>
            <person name="Lapidus A."/>
        </authorList>
    </citation>
    <scope>NUCLEOTIDE SEQUENCE [LARGE SCALE GENOMIC DNA]</scope>
    <source>
        <strain evidence="6">DSM 9799 / CCM 4581 / KCTC 23876 / PAT</strain>
    </source>
</reference>
<dbReference type="Proteomes" id="UP000006683">
    <property type="component" value="Chromosome"/>
</dbReference>
<accession>E1SMC4</accession>
<evidence type="ECO:0000256" key="2">
    <source>
        <dbReference type="ARBA" id="ARBA00022741"/>
    </source>
</evidence>
<dbReference type="PANTHER" id="PTHR43023">
    <property type="entry name" value="PROTEIN TRIGALACTOSYLDIACYLGLYCEROL 3, CHLOROPLASTIC"/>
    <property type="match status" value="1"/>
</dbReference>
<evidence type="ECO:0000256" key="1">
    <source>
        <dbReference type="ARBA" id="ARBA00022448"/>
    </source>
</evidence>
<dbReference type="GO" id="GO:0016887">
    <property type="term" value="F:ATP hydrolysis activity"/>
    <property type="evidence" value="ECO:0007669"/>
    <property type="project" value="InterPro"/>
</dbReference>
<dbReference type="PANTHER" id="PTHR43023:SF6">
    <property type="entry name" value="INTERMEMBRANE PHOSPHOLIPID TRANSPORT SYSTEM ATP-BINDING PROTEIN MLAF"/>
    <property type="match status" value="1"/>
</dbReference>
<dbReference type="Gene3D" id="3.40.50.300">
    <property type="entry name" value="P-loop containing nucleotide triphosphate hydrolases"/>
    <property type="match status" value="1"/>
</dbReference>
<dbReference type="EMBL" id="CP002209">
    <property type="protein sequence ID" value="ADN77633.1"/>
    <property type="molecule type" value="Genomic_DNA"/>
</dbReference>
<evidence type="ECO:0000313" key="6">
    <source>
        <dbReference type="Proteomes" id="UP000006683"/>
    </source>
</evidence>
<dbReference type="GO" id="GO:0005524">
    <property type="term" value="F:ATP binding"/>
    <property type="evidence" value="ECO:0007669"/>
    <property type="project" value="UniProtKB-KW"/>
</dbReference>
<name>E1SMC4_FERBD</name>
<keyword evidence="6" id="KW-1185">Reference proteome</keyword>
<dbReference type="AlphaFoldDB" id="E1SMC4"/>
<dbReference type="InterPro" id="IPR017871">
    <property type="entry name" value="ABC_transporter-like_CS"/>
</dbReference>
<dbReference type="Pfam" id="PF00005">
    <property type="entry name" value="ABC_tran"/>
    <property type="match status" value="1"/>
</dbReference>
<organism evidence="5 6">
    <name type="scientific">Ferrimonas balearica (strain DSM 9799 / CCM 4581 / KCTC 23876 / PAT)</name>
    <dbReference type="NCBI Taxonomy" id="550540"/>
    <lineage>
        <taxon>Bacteria</taxon>
        <taxon>Pseudomonadati</taxon>
        <taxon>Pseudomonadota</taxon>
        <taxon>Gammaproteobacteria</taxon>
        <taxon>Alteromonadales</taxon>
        <taxon>Ferrimonadaceae</taxon>
        <taxon>Ferrimonas</taxon>
    </lineage>
</organism>